<proteinExistence type="inferred from homology"/>
<dbReference type="SUPFAM" id="SSF53474">
    <property type="entry name" value="alpha/beta-Hydrolases"/>
    <property type="match status" value="1"/>
</dbReference>
<evidence type="ECO:0000256" key="1">
    <source>
        <dbReference type="ARBA" id="ARBA00009431"/>
    </source>
</evidence>
<comment type="caution">
    <text evidence="8">The sequence shown here is derived from an EMBL/GenBank/DDBJ whole genome shotgun (WGS) entry which is preliminary data.</text>
</comment>
<dbReference type="PANTHER" id="PTHR11802">
    <property type="entry name" value="SERINE PROTEASE FAMILY S10 SERINE CARBOXYPEPTIDASE"/>
    <property type="match status" value="1"/>
</dbReference>
<accession>A0A409VT48</accession>
<dbReference type="Gene3D" id="1.10.287.410">
    <property type="match status" value="1"/>
</dbReference>
<evidence type="ECO:0000256" key="3">
    <source>
        <dbReference type="ARBA" id="ARBA00022670"/>
    </source>
</evidence>
<evidence type="ECO:0000313" key="9">
    <source>
        <dbReference type="Proteomes" id="UP000284706"/>
    </source>
</evidence>
<gene>
    <name evidence="8" type="ORF">CVT26_002865</name>
</gene>
<dbReference type="GO" id="GO:0000324">
    <property type="term" value="C:fungal-type vacuole"/>
    <property type="evidence" value="ECO:0007669"/>
    <property type="project" value="TreeGrafter"/>
</dbReference>
<dbReference type="Pfam" id="PF00450">
    <property type="entry name" value="Peptidase_S10"/>
    <property type="match status" value="1"/>
</dbReference>
<keyword evidence="5 7" id="KW-0378">Hydrolase</keyword>
<dbReference type="InParanoid" id="A0A409VT48"/>
<evidence type="ECO:0000256" key="2">
    <source>
        <dbReference type="ARBA" id="ARBA00022645"/>
    </source>
</evidence>
<dbReference type="PANTHER" id="PTHR11802:SF113">
    <property type="entry name" value="SERINE CARBOXYPEPTIDASE CTSA-4.1"/>
    <property type="match status" value="1"/>
</dbReference>
<dbReference type="GO" id="GO:0004185">
    <property type="term" value="F:serine-type carboxypeptidase activity"/>
    <property type="evidence" value="ECO:0007669"/>
    <property type="project" value="UniProtKB-UniRule"/>
</dbReference>
<protein>
    <recommendedName>
        <fullName evidence="7">Carboxypeptidase</fullName>
        <ecNumber evidence="7">3.4.16.-</ecNumber>
    </recommendedName>
</protein>
<reference evidence="8 9" key="1">
    <citation type="journal article" date="2018" name="Evol. Lett.">
        <title>Horizontal gene cluster transfer increased hallucinogenic mushroom diversity.</title>
        <authorList>
            <person name="Reynolds H.T."/>
            <person name="Vijayakumar V."/>
            <person name="Gluck-Thaler E."/>
            <person name="Korotkin H.B."/>
            <person name="Matheny P.B."/>
            <person name="Slot J.C."/>
        </authorList>
    </citation>
    <scope>NUCLEOTIDE SEQUENCE [LARGE SCALE GENOMIC DNA]</scope>
    <source>
        <strain evidence="8 9">SRW20</strain>
    </source>
</reference>
<dbReference type="InterPro" id="IPR029058">
    <property type="entry name" value="AB_hydrolase_fold"/>
</dbReference>
<feature type="signal peptide" evidence="7">
    <location>
        <begin position="1"/>
        <end position="19"/>
    </location>
</feature>
<evidence type="ECO:0000256" key="5">
    <source>
        <dbReference type="ARBA" id="ARBA00022801"/>
    </source>
</evidence>
<dbReference type="Proteomes" id="UP000284706">
    <property type="component" value="Unassembled WGS sequence"/>
</dbReference>
<dbReference type="PRINTS" id="PR00724">
    <property type="entry name" value="CRBOXYPTASEC"/>
</dbReference>
<evidence type="ECO:0000256" key="4">
    <source>
        <dbReference type="ARBA" id="ARBA00022729"/>
    </source>
</evidence>
<dbReference type="AlphaFoldDB" id="A0A409VT48"/>
<dbReference type="PROSITE" id="PS00131">
    <property type="entry name" value="CARBOXYPEPT_SER_SER"/>
    <property type="match status" value="1"/>
</dbReference>
<keyword evidence="6" id="KW-0325">Glycoprotein</keyword>
<sequence length="1257" mass="140207">MRMLGSLAVALSFLTLASAQQTVFSAAASHQSYDSGLFSPLEDLSVLSETEFTTLGHPAFPNYNVRVKKSNFCDGTVNSYTGYIDIQARHLFFYFFESRNDPDNDDVIFWTNGGPGCSSSLGLFMELGPCRVLDSEGPKFNPYSWNSNANIFFIDQPIGVGFSYANYGEFVSTTEEAAKDIAAFVAIFFENFSKFKGRPFHMAGESYGGRYIPVFAAEVYDQNAKLVEAGIAPINLTSIMIGNGITDFYTMAPSYYDIACTPASVEPILDIGTCVRMKQAVPRCEKWLKKACVDSFDAINCEAANTFCGNEIGEPFMSSGKNPYDISKDCEGYLPDTLCYPVTKNIAHYLDLPSTRAALGIPLNDTSLPISHKNFSSCSNSVGYAFSLALDEFHPTHHHVAALLDRGVRALIYVGTYDWICNHVGNERWLVGDDFAGSWWGGERWRREDRTVWVVDGKKAGEKRSFGPLTFATIEGAGHMVCSVRQAQRSSGTCEQVVEERRSMITTTSLSFQLNVAYMSEFTTLTHQGRVHLLSKKSVRLERDTFFFRPNPFGSLIGGINQRLAKITCATLNRWGKLCDPRCPRFYLYPVALKKCGILKYLTDPTGPAIGPESTDSLEPGNYIIEVKDCDMADPFDFLNITFPFIPFDHDLKSFTELEAAAEGLESFLDGISRWNDFPNGLENIIVERDGAQCMITGSKDDLGVSWIFPPAWADFSGDKSHVNNHQALRAPSNALIMQRRLISAFNDNAFGVDVDDSYRIVVFRCTGLSKDALAAFRNEASYLCHFPACTDAQVFLRQHLRHCILVNFRGGDISEDYPFHVILETMDALGIGSDDGPDDVVPLSDPLWPWLPRILSINSMTSPAQAAPSTVHLLSKKSTRLERDTFFFRPSPYGYLIGGDMLDLPQIVTSRLIDLLGLNQRLTKATCAMLNRWAVLLDPRSPPFELCPVALKQCSILRYIPEPIGPAIPSDSTVPIKPGDYSIEEKECKIQDPFDFANMSSPFIALSPYLQSFAEIKAAAESPDSDLEEFLHWYDFPTGFEDLVSARDAQKCMITGSKERLGVTWIFPPPWANAFSKKRYAHNHQALVVPSNAMLMQRDLIPAFHDNAFGIDVDDNYRIVVFHYAEGSKEALSPFCNEPAYLCHTPVCPTMQVFLREHFRRCILVKFRGGDILEDYPSEMILETMEALGVGPDNDPDEVAPFTDPLWETPLGKEIFEDYMKVGLPSSTAQYSDEGVIEDEAFYDSWPVEDDGTTDN</sequence>
<dbReference type="InterPro" id="IPR001563">
    <property type="entry name" value="Peptidase_S10"/>
</dbReference>
<dbReference type="InterPro" id="IPR018202">
    <property type="entry name" value="Ser_caboxypep_ser_AS"/>
</dbReference>
<keyword evidence="3 7" id="KW-0645">Protease</keyword>
<keyword evidence="2 7" id="KW-0121">Carboxypeptidase</keyword>
<keyword evidence="4 7" id="KW-0732">Signal</keyword>
<dbReference type="EMBL" id="NHYE01005572">
    <property type="protein sequence ID" value="PPQ69455.1"/>
    <property type="molecule type" value="Genomic_DNA"/>
</dbReference>
<evidence type="ECO:0000256" key="6">
    <source>
        <dbReference type="ARBA" id="ARBA00023180"/>
    </source>
</evidence>
<evidence type="ECO:0000256" key="7">
    <source>
        <dbReference type="RuleBase" id="RU361156"/>
    </source>
</evidence>
<dbReference type="GO" id="GO:0006508">
    <property type="term" value="P:proteolysis"/>
    <property type="evidence" value="ECO:0007669"/>
    <property type="project" value="UniProtKB-KW"/>
</dbReference>
<dbReference type="STRING" id="231916.A0A409VT48"/>
<comment type="similarity">
    <text evidence="1 7">Belongs to the peptidase S10 family.</text>
</comment>
<dbReference type="EC" id="3.4.16.-" evidence="7"/>
<evidence type="ECO:0000313" key="8">
    <source>
        <dbReference type="EMBL" id="PPQ69455.1"/>
    </source>
</evidence>
<dbReference type="OrthoDB" id="3263651at2759"/>
<organism evidence="8 9">
    <name type="scientific">Gymnopilus dilepis</name>
    <dbReference type="NCBI Taxonomy" id="231916"/>
    <lineage>
        <taxon>Eukaryota</taxon>
        <taxon>Fungi</taxon>
        <taxon>Dikarya</taxon>
        <taxon>Basidiomycota</taxon>
        <taxon>Agaricomycotina</taxon>
        <taxon>Agaricomycetes</taxon>
        <taxon>Agaricomycetidae</taxon>
        <taxon>Agaricales</taxon>
        <taxon>Agaricineae</taxon>
        <taxon>Hymenogastraceae</taxon>
        <taxon>Gymnopilus</taxon>
    </lineage>
</organism>
<keyword evidence="9" id="KW-1185">Reference proteome</keyword>
<feature type="chain" id="PRO_5018820296" description="Carboxypeptidase" evidence="7">
    <location>
        <begin position="20"/>
        <end position="1257"/>
    </location>
</feature>
<name>A0A409VT48_9AGAR</name>
<dbReference type="Gene3D" id="3.40.50.1820">
    <property type="entry name" value="alpha/beta hydrolase"/>
    <property type="match status" value="1"/>
</dbReference>